<sequence length="610" mass="65710">MSHEELAGVRAEVLALHERLVAGMELTEALRAKLEESVQRVQSGTYQVVVMGEFSRGKSSLINALLGRGRLLPVNSAVTTCVVTVLRWGSREAAYVQDSSGERREIPLGELDRHVADEKNVDHLVTVETPAELLRDGLVLIDTPGIGGVNNAHTDATYASLSRADAILYVGSSEETLSVNELAHVEKAFAACPVVVTAITKAESVFDPDLEVGAARRKIAAMTGRPPEDLVVLPVSAHRRLRALQQGRAESPGETGLPELERQLRDRLAATCGAGYLERALDLLDEVRAAAEAPVTNELAALEAGEELERIATELRRNRRRAEELLASRAVWREALVASFDAAAAPVAERLAARNLAIRDRFLGHIHSRAVVDDAGGLINATTRALADALDTARADLQAAVDRAGEETTAATLLPIGVLNAEVPGYQPRLDVPDIMLRKHAREGRLSSVNSGVTVAGAVGTAIFTGAGALLPGIGIAIGAVAAVALGALGVMAGLQEHRHRVLTQVKLERSAQFSQAVLPMVERNAAKAEKDLAEAVEDCKALLLEHFDDVLRQTRDALDRSIERLAVLREASARDRKRRMAELTITVGQYERVREELTAARERVRRLGH</sequence>
<protein>
    <submittedName>
        <fullName evidence="4">Putative GTPase</fullName>
    </submittedName>
</protein>
<evidence type="ECO:0000259" key="3">
    <source>
        <dbReference type="Pfam" id="PF00350"/>
    </source>
</evidence>
<dbReference type="SUPFAM" id="SSF52540">
    <property type="entry name" value="P-loop containing nucleoside triphosphate hydrolases"/>
    <property type="match status" value="1"/>
</dbReference>
<dbReference type="Proteomes" id="UP000568380">
    <property type="component" value="Unassembled WGS sequence"/>
</dbReference>
<gene>
    <name evidence="4" type="ORF">HNR40_008790</name>
</gene>
<dbReference type="RefSeq" id="WP_184972237.1">
    <property type="nucleotide sequence ID" value="NZ_JACHIN010000016.1"/>
</dbReference>
<feature type="domain" description="Dynamin N-terminal" evidence="3">
    <location>
        <begin position="48"/>
        <end position="186"/>
    </location>
</feature>
<dbReference type="InterPro" id="IPR045063">
    <property type="entry name" value="Dynamin_N"/>
</dbReference>
<dbReference type="PANTHER" id="PTHR43681:SF1">
    <property type="entry name" value="SARCALUMENIN"/>
    <property type="match status" value="1"/>
</dbReference>
<keyword evidence="1" id="KW-0175">Coiled coil</keyword>
<evidence type="ECO:0000256" key="1">
    <source>
        <dbReference type="SAM" id="Coils"/>
    </source>
</evidence>
<evidence type="ECO:0000256" key="2">
    <source>
        <dbReference type="SAM" id="Phobius"/>
    </source>
</evidence>
<feature type="transmembrane region" description="Helical" evidence="2">
    <location>
        <begin position="446"/>
        <end position="467"/>
    </location>
</feature>
<dbReference type="PANTHER" id="PTHR43681">
    <property type="entry name" value="TRANSMEMBRANE GTPASE FZO"/>
    <property type="match status" value="1"/>
</dbReference>
<accession>A0A7W8ABV3</accession>
<dbReference type="InterPro" id="IPR051943">
    <property type="entry name" value="TRAFAC_Dynamin-like_GTPase"/>
</dbReference>
<evidence type="ECO:0000313" key="4">
    <source>
        <dbReference type="EMBL" id="MBB5083287.1"/>
    </source>
</evidence>
<keyword evidence="2" id="KW-0472">Membrane</keyword>
<organism evidence="4 5">
    <name type="scientific">Nonomuraea endophytica</name>
    <dbReference type="NCBI Taxonomy" id="714136"/>
    <lineage>
        <taxon>Bacteria</taxon>
        <taxon>Bacillati</taxon>
        <taxon>Actinomycetota</taxon>
        <taxon>Actinomycetes</taxon>
        <taxon>Streptosporangiales</taxon>
        <taxon>Streptosporangiaceae</taxon>
        <taxon>Nonomuraea</taxon>
    </lineage>
</organism>
<reference evidence="4 5" key="1">
    <citation type="submission" date="2020-08" db="EMBL/GenBank/DDBJ databases">
        <title>Genomic Encyclopedia of Type Strains, Phase IV (KMG-IV): sequencing the most valuable type-strain genomes for metagenomic binning, comparative biology and taxonomic classification.</title>
        <authorList>
            <person name="Goeker M."/>
        </authorList>
    </citation>
    <scope>NUCLEOTIDE SEQUENCE [LARGE SCALE GENOMIC DNA]</scope>
    <source>
        <strain evidence="4 5">DSM 45385</strain>
    </source>
</reference>
<dbReference type="CDD" id="cd09912">
    <property type="entry name" value="DLP_2"/>
    <property type="match status" value="1"/>
</dbReference>
<feature type="coiled-coil region" evidence="1">
    <location>
        <begin position="519"/>
        <end position="572"/>
    </location>
</feature>
<dbReference type="EMBL" id="JACHIN010000016">
    <property type="protein sequence ID" value="MBB5083287.1"/>
    <property type="molecule type" value="Genomic_DNA"/>
</dbReference>
<feature type="transmembrane region" description="Helical" evidence="2">
    <location>
        <begin position="473"/>
        <end position="495"/>
    </location>
</feature>
<keyword evidence="5" id="KW-1185">Reference proteome</keyword>
<dbReference type="Pfam" id="PF00350">
    <property type="entry name" value="Dynamin_N"/>
    <property type="match status" value="1"/>
</dbReference>
<evidence type="ECO:0000313" key="5">
    <source>
        <dbReference type="Proteomes" id="UP000568380"/>
    </source>
</evidence>
<name>A0A7W8ABV3_9ACTN</name>
<dbReference type="Gene3D" id="3.40.50.300">
    <property type="entry name" value="P-loop containing nucleotide triphosphate hydrolases"/>
    <property type="match status" value="1"/>
</dbReference>
<dbReference type="InterPro" id="IPR027417">
    <property type="entry name" value="P-loop_NTPase"/>
</dbReference>
<comment type="caution">
    <text evidence="4">The sequence shown here is derived from an EMBL/GenBank/DDBJ whole genome shotgun (WGS) entry which is preliminary data.</text>
</comment>
<keyword evidence="2" id="KW-1133">Transmembrane helix</keyword>
<proteinExistence type="predicted"/>
<keyword evidence="2" id="KW-0812">Transmembrane</keyword>
<dbReference type="AlphaFoldDB" id="A0A7W8ABV3"/>